<evidence type="ECO:0000313" key="3">
    <source>
        <dbReference type="EMBL" id="NNH71233.1"/>
    </source>
</evidence>
<evidence type="ECO:0000313" key="4">
    <source>
        <dbReference type="Proteomes" id="UP000586827"/>
    </source>
</evidence>
<dbReference type="RefSeq" id="WP_157552920.1">
    <property type="nucleotide sequence ID" value="NZ_JABELX010000005.1"/>
</dbReference>
<keyword evidence="2" id="KW-1133">Transmembrane helix</keyword>
<feature type="transmembrane region" description="Helical" evidence="2">
    <location>
        <begin position="6"/>
        <end position="25"/>
    </location>
</feature>
<organism evidence="3 4">
    <name type="scientific">Nocardia uniformis</name>
    <dbReference type="NCBI Taxonomy" id="53432"/>
    <lineage>
        <taxon>Bacteria</taxon>
        <taxon>Bacillati</taxon>
        <taxon>Actinomycetota</taxon>
        <taxon>Actinomycetes</taxon>
        <taxon>Mycobacteriales</taxon>
        <taxon>Nocardiaceae</taxon>
        <taxon>Nocardia</taxon>
    </lineage>
</organism>
<proteinExistence type="predicted"/>
<feature type="region of interest" description="Disordered" evidence="1">
    <location>
        <begin position="34"/>
        <end position="56"/>
    </location>
</feature>
<reference evidence="3 4" key="1">
    <citation type="submission" date="2020-05" db="EMBL/GenBank/DDBJ databases">
        <title>MicrobeNet Type strains.</title>
        <authorList>
            <person name="Nicholson A.C."/>
        </authorList>
    </citation>
    <scope>NUCLEOTIDE SEQUENCE [LARGE SCALE GENOMIC DNA]</scope>
    <source>
        <strain evidence="3 4">JCM 3224</strain>
    </source>
</reference>
<comment type="caution">
    <text evidence="3">The sequence shown here is derived from an EMBL/GenBank/DDBJ whole genome shotgun (WGS) entry which is preliminary data.</text>
</comment>
<gene>
    <name evidence="3" type="ORF">HLB23_15390</name>
</gene>
<feature type="compositionally biased region" description="Low complexity" evidence="1">
    <location>
        <begin position="36"/>
        <end position="56"/>
    </location>
</feature>
<evidence type="ECO:0000256" key="1">
    <source>
        <dbReference type="SAM" id="MobiDB-lite"/>
    </source>
</evidence>
<dbReference type="AlphaFoldDB" id="A0A849BXC4"/>
<protein>
    <submittedName>
        <fullName evidence="3">Uncharacterized protein</fullName>
    </submittedName>
</protein>
<evidence type="ECO:0000256" key="2">
    <source>
        <dbReference type="SAM" id="Phobius"/>
    </source>
</evidence>
<name>A0A849BXC4_9NOCA</name>
<keyword evidence="2" id="KW-0472">Membrane</keyword>
<dbReference type="EMBL" id="JABELX010000005">
    <property type="protein sequence ID" value="NNH71233.1"/>
    <property type="molecule type" value="Genomic_DNA"/>
</dbReference>
<keyword evidence="2" id="KW-0812">Transmembrane</keyword>
<accession>A0A849BXC4</accession>
<dbReference type="Proteomes" id="UP000586827">
    <property type="component" value="Unassembled WGS sequence"/>
</dbReference>
<sequence>MDISYTVVIVIVILANGFSGAASMARPIAVIERRSTPGPSARSRARSSLSLRSASP</sequence>
<keyword evidence="4" id="KW-1185">Reference proteome</keyword>